<evidence type="ECO:0000313" key="2">
    <source>
        <dbReference type="EMBL" id="OWW19765.1"/>
    </source>
</evidence>
<dbReference type="Proteomes" id="UP000197535">
    <property type="component" value="Unassembled WGS sequence"/>
</dbReference>
<feature type="region of interest" description="Disordered" evidence="1">
    <location>
        <begin position="18"/>
        <end position="59"/>
    </location>
</feature>
<accession>A0A254TB32</accession>
<protein>
    <submittedName>
        <fullName evidence="2">Uncharacterized protein</fullName>
    </submittedName>
</protein>
<gene>
    <name evidence="2" type="ORF">AYR66_09865</name>
</gene>
<feature type="compositionally biased region" description="Pro residues" evidence="1">
    <location>
        <begin position="50"/>
        <end position="59"/>
    </location>
</feature>
<organism evidence="2 3">
    <name type="scientific">Noviherbaspirillum denitrificans</name>
    <dbReference type="NCBI Taxonomy" id="1968433"/>
    <lineage>
        <taxon>Bacteria</taxon>
        <taxon>Pseudomonadati</taxon>
        <taxon>Pseudomonadota</taxon>
        <taxon>Betaproteobacteria</taxon>
        <taxon>Burkholderiales</taxon>
        <taxon>Oxalobacteraceae</taxon>
        <taxon>Noviherbaspirillum</taxon>
    </lineage>
</organism>
<name>A0A254TB32_9BURK</name>
<dbReference type="AlphaFoldDB" id="A0A254TB32"/>
<sequence>MPSMLWLSLAGMLLAGCGDGSGNPRPPYSPPRPLTEAGKISPANLVLPARPVPPAPGMT</sequence>
<evidence type="ECO:0000256" key="1">
    <source>
        <dbReference type="SAM" id="MobiDB-lite"/>
    </source>
</evidence>
<keyword evidence="3" id="KW-1185">Reference proteome</keyword>
<dbReference type="EMBL" id="LSTO01000001">
    <property type="protein sequence ID" value="OWW19765.1"/>
    <property type="molecule type" value="Genomic_DNA"/>
</dbReference>
<proteinExistence type="predicted"/>
<evidence type="ECO:0000313" key="3">
    <source>
        <dbReference type="Proteomes" id="UP000197535"/>
    </source>
</evidence>
<feature type="compositionally biased region" description="Pro residues" evidence="1">
    <location>
        <begin position="24"/>
        <end position="33"/>
    </location>
</feature>
<reference evidence="2 3" key="1">
    <citation type="submission" date="2016-02" db="EMBL/GenBank/DDBJ databases">
        <authorList>
            <person name="Wen L."/>
            <person name="He K."/>
            <person name="Yang H."/>
        </authorList>
    </citation>
    <scope>NUCLEOTIDE SEQUENCE [LARGE SCALE GENOMIC DNA]</scope>
    <source>
        <strain evidence="2 3">TSA40</strain>
    </source>
</reference>
<comment type="caution">
    <text evidence="2">The sequence shown here is derived from an EMBL/GenBank/DDBJ whole genome shotgun (WGS) entry which is preliminary data.</text>
</comment>